<gene>
    <name evidence="2" type="ORF">FHS92_002339</name>
</gene>
<dbReference type="Gene3D" id="1.10.260.40">
    <property type="entry name" value="lambda repressor-like DNA-binding domains"/>
    <property type="match status" value="1"/>
</dbReference>
<dbReference type="SUPFAM" id="SSF47413">
    <property type="entry name" value="lambda repressor-like DNA-binding domains"/>
    <property type="match status" value="1"/>
</dbReference>
<dbReference type="Pfam" id="PF13560">
    <property type="entry name" value="HTH_31"/>
    <property type="match status" value="1"/>
</dbReference>
<feature type="domain" description="HTH cro/C1-type" evidence="1">
    <location>
        <begin position="17"/>
        <end position="71"/>
    </location>
</feature>
<dbReference type="CDD" id="cd00093">
    <property type="entry name" value="HTH_XRE"/>
    <property type="match status" value="1"/>
</dbReference>
<accession>A0A841J1L4</accession>
<organism evidence="2 3">
    <name type="scientific">Sphingobium subterraneum</name>
    <dbReference type="NCBI Taxonomy" id="627688"/>
    <lineage>
        <taxon>Bacteria</taxon>
        <taxon>Pseudomonadati</taxon>
        <taxon>Pseudomonadota</taxon>
        <taxon>Alphaproteobacteria</taxon>
        <taxon>Sphingomonadales</taxon>
        <taxon>Sphingomonadaceae</taxon>
        <taxon>Sphingobium</taxon>
    </lineage>
</organism>
<evidence type="ECO:0000313" key="3">
    <source>
        <dbReference type="Proteomes" id="UP000552700"/>
    </source>
</evidence>
<dbReference type="Proteomes" id="UP000552700">
    <property type="component" value="Unassembled WGS sequence"/>
</dbReference>
<dbReference type="PROSITE" id="PS50943">
    <property type="entry name" value="HTH_CROC1"/>
    <property type="match status" value="1"/>
</dbReference>
<evidence type="ECO:0000259" key="1">
    <source>
        <dbReference type="PROSITE" id="PS50943"/>
    </source>
</evidence>
<dbReference type="InterPro" id="IPR010982">
    <property type="entry name" value="Lambda_DNA-bd_dom_sf"/>
</dbReference>
<reference evidence="2 3" key="1">
    <citation type="submission" date="2020-08" db="EMBL/GenBank/DDBJ databases">
        <title>Genomic Encyclopedia of Type Strains, Phase IV (KMG-IV): sequencing the most valuable type-strain genomes for metagenomic binning, comparative biology and taxonomic classification.</title>
        <authorList>
            <person name="Goeker M."/>
        </authorList>
    </citation>
    <scope>NUCLEOTIDE SEQUENCE [LARGE SCALE GENOMIC DNA]</scope>
    <source>
        <strain evidence="2 3">DSM 102255</strain>
    </source>
</reference>
<dbReference type="GO" id="GO:0003677">
    <property type="term" value="F:DNA binding"/>
    <property type="evidence" value="ECO:0007669"/>
    <property type="project" value="InterPro"/>
</dbReference>
<dbReference type="SMART" id="SM00530">
    <property type="entry name" value="HTH_XRE"/>
    <property type="match status" value="1"/>
</dbReference>
<dbReference type="InterPro" id="IPR001387">
    <property type="entry name" value="Cro/C1-type_HTH"/>
</dbReference>
<dbReference type="RefSeq" id="WP_184080800.1">
    <property type="nucleotide sequence ID" value="NZ_JACIJP010000003.1"/>
</dbReference>
<dbReference type="AlphaFoldDB" id="A0A841J1L4"/>
<dbReference type="EMBL" id="JACIJP010000003">
    <property type="protein sequence ID" value="MBB6124594.1"/>
    <property type="molecule type" value="Genomic_DNA"/>
</dbReference>
<proteinExistence type="predicted"/>
<evidence type="ECO:0000313" key="2">
    <source>
        <dbReference type="EMBL" id="MBB6124594.1"/>
    </source>
</evidence>
<keyword evidence="3" id="KW-1185">Reference proteome</keyword>
<name>A0A841J1L4_9SPHN</name>
<comment type="caution">
    <text evidence="2">The sequence shown here is derived from an EMBL/GenBank/DDBJ whole genome shotgun (WGS) entry which is preliminary data.</text>
</comment>
<protein>
    <submittedName>
        <fullName evidence="2">Transcriptional regulator with XRE-family HTH domain</fullName>
    </submittedName>
</protein>
<sequence length="84" mass="9298">MVKSLYSPELGALLEILRARRQSAGISQHELAKRLGRSQSYVTKVETGERKLEVVEYLAWCRALGLPASGLLDEVEAAKSLIKD</sequence>